<keyword evidence="4" id="KW-1185">Reference proteome</keyword>
<name>A0A2Z7D5H2_9LAMI</name>
<evidence type="ECO:0000256" key="1">
    <source>
        <dbReference type="SAM" id="Coils"/>
    </source>
</evidence>
<organism evidence="3 4">
    <name type="scientific">Dorcoceras hygrometricum</name>
    <dbReference type="NCBI Taxonomy" id="472368"/>
    <lineage>
        <taxon>Eukaryota</taxon>
        <taxon>Viridiplantae</taxon>
        <taxon>Streptophyta</taxon>
        <taxon>Embryophyta</taxon>
        <taxon>Tracheophyta</taxon>
        <taxon>Spermatophyta</taxon>
        <taxon>Magnoliopsida</taxon>
        <taxon>eudicotyledons</taxon>
        <taxon>Gunneridae</taxon>
        <taxon>Pentapetalae</taxon>
        <taxon>asterids</taxon>
        <taxon>lamiids</taxon>
        <taxon>Lamiales</taxon>
        <taxon>Gesneriaceae</taxon>
        <taxon>Didymocarpoideae</taxon>
        <taxon>Trichosporeae</taxon>
        <taxon>Loxocarpinae</taxon>
        <taxon>Dorcoceras</taxon>
    </lineage>
</organism>
<evidence type="ECO:0000256" key="2">
    <source>
        <dbReference type="SAM" id="MobiDB-lite"/>
    </source>
</evidence>
<dbReference type="Proteomes" id="UP000250235">
    <property type="component" value="Unassembled WGS sequence"/>
</dbReference>
<dbReference type="AlphaFoldDB" id="A0A2Z7D5H2"/>
<sequence length="190" mass="20889">MHTADHQMESQPSPIPDIPAGGHKDSTAGGPEVTMETIPMVAKQADDESIAGGPEGRVGKTTENGGRVDNVEQVEQVESINQTEKEAATNEETIMVRWLYLLTIEKSNSTAHKDLEDSTQAGSQHISLPTTQIMDNIAKELTSLKDNVSSLDLKVERIKDDSNFTRHSTVQLRRQLETSVDELEIKIDVL</sequence>
<reference evidence="3 4" key="1">
    <citation type="journal article" date="2015" name="Proc. Natl. Acad. Sci. U.S.A.">
        <title>The resurrection genome of Boea hygrometrica: A blueprint for survival of dehydration.</title>
        <authorList>
            <person name="Xiao L."/>
            <person name="Yang G."/>
            <person name="Zhang L."/>
            <person name="Yang X."/>
            <person name="Zhao S."/>
            <person name="Ji Z."/>
            <person name="Zhou Q."/>
            <person name="Hu M."/>
            <person name="Wang Y."/>
            <person name="Chen M."/>
            <person name="Xu Y."/>
            <person name="Jin H."/>
            <person name="Xiao X."/>
            <person name="Hu G."/>
            <person name="Bao F."/>
            <person name="Hu Y."/>
            <person name="Wan P."/>
            <person name="Li L."/>
            <person name="Deng X."/>
            <person name="Kuang T."/>
            <person name="Xiang C."/>
            <person name="Zhu J.K."/>
            <person name="Oliver M.J."/>
            <person name="He Y."/>
        </authorList>
    </citation>
    <scope>NUCLEOTIDE SEQUENCE [LARGE SCALE GENOMIC DNA]</scope>
    <source>
        <strain evidence="4">cv. XS01</strain>
    </source>
</reference>
<gene>
    <name evidence="3" type="ORF">F511_42105</name>
</gene>
<proteinExistence type="predicted"/>
<evidence type="ECO:0000313" key="3">
    <source>
        <dbReference type="EMBL" id="KZV54733.1"/>
    </source>
</evidence>
<dbReference type="EMBL" id="KQ989195">
    <property type="protein sequence ID" value="KZV54733.1"/>
    <property type="molecule type" value="Genomic_DNA"/>
</dbReference>
<feature type="region of interest" description="Disordered" evidence="2">
    <location>
        <begin position="1"/>
        <end position="68"/>
    </location>
</feature>
<evidence type="ECO:0000313" key="4">
    <source>
        <dbReference type="Proteomes" id="UP000250235"/>
    </source>
</evidence>
<protein>
    <submittedName>
        <fullName evidence="3">Uncharacterized protein</fullName>
    </submittedName>
</protein>
<keyword evidence="1" id="KW-0175">Coiled coil</keyword>
<feature type="coiled-coil region" evidence="1">
    <location>
        <begin position="134"/>
        <end position="161"/>
    </location>
</feature>
<accession>A0A2Z7D5H2</accession>